<gene>
    <name evidence="3" type="ORF">DX912_09890</name>
</gene>
<evidence type="ECO:0000259" key="2">
    <source>
        <dbReference type="Pfam" id="PF08327"/>
    </source>
</evidence>
<feature type="domain" description="Activator of Hsp90 ATPase homologue 1/2-like C-terminal" evidence="2">
    <location>
        <begin position="22"/>
        <end position="153"/>
    </location>
</feature>
<accession>A0A3D8VDX5</accession>
<dbReference type="Gene3D" id="3.30.530.20">
    <property type="match status" value="1"/>
</dbReference>
<keyword evidence="4" id="KW-1185">Reference proteome</keyword>
<dbReference type="RefSeq" id="WP_115842333.1">
    <property type="nucleotide sequence ID" value="NZ_CP172310.1"/>
</dbReference>
<dbReference type="CDD" id="cd08899">
    <property type="entry name" value="SRPBCC_CalC_Aha1-like_6"/>
    <property type="match status" value="1"/>
</dbReference>
<comment type="similarity">
    <text evidence="1">Belongs to the AHA1 family.</text>
</comment>
<dbReference type="InterPro" id="IPR023393">
    <property type="entry name" value="START-like_dom_sf"/>
</dbReference>
<dbReference type="AlphaFoldDB" id="A0A3D8VDX5"/>
<dbReference type="SUPFAM" id="SSF55961">
    <property type="entry name" value="Bet v1-like"/>
    <property type="match status" value="1"/>
</dbReference>
<dbReference type="Proteomes" id="UP000256829">
    <property type="component" value="Unassembled WGS sequence"/>
</dbReference>
<dbReference type="EMBL" id="QTJR01000005">
    <property type="protein sequence ID" value="RDY67566.1"/>
    <property type="molecule type" value="Genomic_DNA"/>
</dbReference>
<evidence type="ECO:0000256" key="1">
    <source>
        <dbReference type="ARBA" id="ARBA00006817"/>
    </source>
</evidence>
<evidence type="ECO:0000313" key="4">
    <source>
        <dbReference type="Proteomes" id="UP000256829"/>
    </source>
</evidence>
<sequence length="178" mass="19855">MNDFGIVTAPDTVRIERLLPGPIERVWAYLTESEKRGTWLARGDMDLRPGGAMELVFHNNRLTDNDVAPPAKYEKYGGELRSHGHVVECDPPRLLVFTWDEEAGGDSQVRMELAPKGDQVQLIVTHSRLASREGMVSVSGGWHTHLGILADRLAGRTPEGFWKTLAPINAEYEKRIPA</sequence>
<dbReference type="Pfam" id="PF08327">
    <property type="entry name" value="AHSA1"/>
    <property type="match status" value="1"/>
</dbReference>
<dbReference type="InterPro" id="IPR013538">
    <property type="entry name" value="ASHA1/2-like_C"/>
</dbReference>
<comment type="caution">
    <text evidence="3">The sequence shown here is derived from an EMBL/GenBank/DDBJ whole genome shotgun (WGS) entry which is preliminary data.</text>
</comment>
<organism evidence="3 4">
    <name type="scientific">Lysobacter soli</name>
    <dbReference type="NCBI Taxonomy" id="453783"/>
    <lineage>
        <taxon>Bacteria</taxon>
        <taxon>Pseudomonadati</taxon>
        <taxon>Pseudomonadota</taxon>
        <taxon>Gammaproteobacteria</taxon>
        <taxon>Lysobacterales</taxon>
        <taxon>Lysobacteraceae</taxon>
        <taxon>Lysobacter</taxon>
    </lineage>
</organism>
<evidence type="ECO:0000313" key="3">
    <source>
        <dbReference type="EMBL" id="RDY67566.1"/>
    </source>
</evidence>
<proteinExistence type="inferred from homology"/>
<reference evidence="3 4" key="1">
    <citation type="submission" date="2018-08" db="EMBL/GenBank/DDBJ databases">
        <title>Lysobacter soli KCTC 22011, whole genome shotgun sequence.</title>
        <authorList>
            <person name="Zhang X."/>
            <person name="Feng G."/>
            <person name="Zhu H."/>
        </authorList>
    </citation>
    <scope>NUCLEOTIDE SEQUENCE [LARGE SCALE GENOMIC DNA]</scope>
    <source>
        <strain evidence="3 4">KCTC 22011</strain>
    </source>
</reference>
<name>A0A3D8VDX5_9GAMM</name>
<protein>
    <submittedName>
        <fullName evidence="3">ATPase</fullName>
    </submittedName>
</protein>